<name>A0ABW3JWZ4_9BACT</name>
<keyword evidence="8" id="KW-0732">Signal</keyword>
<evidence type="ECO:0000256" key="3">
    <source>
        <dbReference type="ARBA" id="ARBA00022737"/>
    </source>
</evidence>
<feature type="signal peptide" evidence="8">
    <location>
        <begin position="1"/>
        <end position="21"/>
    </location>
</feature>
<proteinExistence type="inferred from homology"/>
<dbReference type="SUPFAM" id="SSF48452">
    <property type="entry name" value="TPR-like"/>
    <property type="match status" value="2"/>
</dbReference>
<protein>
    <submittedName>
        <fullName evidence="9">Tetratricopeptide repeat protein</fullName>
    </submittedName>
</protein>
<feature type="transmembrane region" description="Helical" evidence="7">
    <location>
        <begin position="482"/>
        <end position="502"/>
    </location>
</feature>
<dbReference type="PANTHER" id="PTHR46630">
    <property type="entry name" value="TETRATRICOPEPTIDE REPEAT PROTEIN 29"/>
    <property type="match status" value="1"/>
</dbReference>
<evidence type="ECO:0000256" key="7">
    <source>
        <dbReference type="SAM" id="Phobius"/>
    </source>
</evidence>
<reference evidence="10" key="1">
    <citation type="journal article" date="2019" name="Int. J. Syst. Evol. Microbiol.">
        <title>The Global Catalogue of Microorganisms (GCM) 10K type strain sequencing project: providing services to taxonomists for standard genome sequencing and annotation.</title>
        <authorList>
            <consortium name="The Broad Institute Genomics Platform"/>
            <consortium name="The Broad Institute Genome Sequencing Center for Infectious Disease"/>
            <person name="Wu L."/>
            <person name="Ma J."/>
        </authorList>
    </citation>
    <scope>NUCLEOTIDE SEQUENCE [LARGE SCALE GENOMIC DNA]</scope>
    <source>
        <strain evidence="10">CCUG 58938</strain>
    </source>
</reference>
<keyword evidence="7" id="KW-0812">Transmembrane</keyword>
<keyword evidence="2" id="KW-0963">Cytoplasm</keyword>
<dbReference type="InterPro" id="IPR051476">
    <property type="entry name" value="Bac_ResReg_Asp_Phosphatase"/>
</dbReference>
<evidence type="ECO:0000256" key="2">
    <source>
        <dbReference type="ARBA" id="ARBA00022490"/>
    </source>
</evidence>
<keyword evidence="7" id="KW-1133">Transmembrane helix</keyword>
<dbReference type="InterPro" id="IPR011990">
    <property type="entry name" value="TPR-like_helical_dom_sf"/>
</dbReference>
<gene>
    <name evidence="9" type="ORF">ACFQ21_02060</name>
</gene>
<dbReference type="InterPro" id="IPR019734">
    <property type="entry name" value="TPR_rpt"/>
</dbReference>
<feature type="chain" id="PRO_5046165089" evidence="8">
    <location>
        <begin position="22"/>
        <end position="595"/>
    </location>
</feature>
<accession>A0ABW3JWZ4</accession>
<keyword evidence="4 6" id="KW-0802">TPR repeat</keyword>
<feature type="transmembrane region" description="Helical" evidence="7">
    <location>
        <begin position="509"/>
        <end position="528"/>
    </location>
</feature>
<dbReference type="Proteomes" id="UP001597112">
    <property type="component" value="Unassembled WGS sequence"/>
</dbReference>
<dbReference type="Pfam" id="PF13424">
    <property type="entry name" value="TPR_12"/>
    <property type="match status" value="1"/>
</dbReference>
<evidence type="ECO:0000256" key="5">
    <source>
        <dbReference type="ARBA" id="ARBA00038253"/>
    </source>
</evidence>
<keyword evidence="3" id="KW-0677">Repeat</keyword>
<comment type="caution">
    <text evidence="9">The sequence shown here is derived from an EMBL/GenBank/DDBJ whole genome shotgun (WGS) entry which is preliminary data.</text>
</comment>
<evidence type="ECO:0000256" key="1">
    <source>
        <dbReference type="ARBA" id="ARBA00004496"/>
    </source>
</evidence>
<sequence length="595" mass="69844">MLRYFTLLICVLFLLLGAAHAQDNPYTDSVKVNLKNASSAREKIIWLGELARFYLVANRPLSDKYTQEMQQIAEESRDRELIVLSQLNNARRFSNYTGQVENINVARNFSLKAVELAKANHLPEYEAWAYIYLALCERENSDYDKALSYNNLALSLASNSSNDSLRVNTYISMGNTYLGRNDNMLAFRNYLQALDIAETETKDNFDLLCDVYHALSAFYSSLDEWEKAKDYIYKANALTYKYNKRYERLNNYNMLGRIYSKSKQYDLAQTFFDKSLALADTLKFELLKLNTYGGLLSMYIAQKQPAKTLEFLRQRPEFQRFLKKAGLDYVLDQIRGMAYIDFGKLDSAEYYLAKAAPFFESKANRINKYWFYDNMGTLYEKKKDYPKSLFYWKKAEAMSNEIGDLELKMEISQRLDSLYQKSQDFRNAYIYNNRYQVYSDSLRTLATEKDLMVLEVENENKRKEREALQAEEDTRTRHNIQYMGITVAIACVFILLTMFGIFRVSSTTIRILGFFAFIFLFEFIILLADHEIHHWTHGEPWKIMAIKIVLISILLPLHHYLEEKVIHYLTSRKMLELNKAALFSRLMPKREPVEE</sequence>
<feature type="transmembrane region" description="Helical" evidence="7">
    <location>
        <begin position="540"/>
        <end position="561"/>
    </location>
</feature>
<dbReference type="EMBL" id="JBHTKA010000001">
    <property type="protein sequence ID" value="MFD0998064.1"/>
    <property type="molecule type" value="Genomic_DNA"/>
</dbReference>
<evidence type="ECO:0000313" key="10">
    <source>
        <dbReference type="Proteomes" id="UP001597112"/>
    </source>
</evidence>
<evidence type="ECO:0000313" key="9">
    <source>
        <dbReference type="EMBL" id="MFD0998064.1"/>
    </source>
</evidence>
<comment type="similarity">
    <text evidence="5">Belongs to the Rap family.</text>
</comment>
<dbReference type="Gene3D" id="1.25.40.10">
    <property type="entry name" value="Tetratricopeptide repeat domain"/>
    <property type="match status" value="2"/>
</dbReference>
<evidence type="ECO:0000256" key="6">
    <source>
        <dbReference type="PROSITE-ProRule" id="PRU00339"/>
    </source>
</evidence>
<keyword evidence="7" id="KW-0472">Membrane</keyword>
<keyword evidence="10" id="KW-1185">Reference proteome</keyword>
<evidence type="ECO:0000256" key="8">
    <source>
        <dbReference type="SAM" id="SignalP"/>
    </source>
</evidence>
<feature type="repeat" description="TPR" evidence="6">
    <location>
        <begin position="249"/>
        <end position="282"/>
    </location>
</feature>
<comment type="subcellular location">
    <subcellularLocation>
        <location evidence="1">Cytoplasm</location>
    </subcellularLocation>
</comment>
<dbReference type="SMART" id="SM00028">
    <property type="entry name" value="TPR"/>
    <property type="match status" value="5"/>
</dbReference>
<evidence type="ECO:0000256" key="4">
    <source>
        <dbReference type="ARBA" id="ARBA00022803"/>
    </source>
</evidence>
<dbReference type="PANTHER" id="PTHR46630:SF1">
    <property type="entry name" value="TETRATRICOPEPTIDE REPEAT PROTEIN 29"/>
    <property type="match status" value="1"/>
</dbReference>
<dbReference type="RefSeq" id="WP_377574116.1">
    <property type="nucleotide sequence ID" value="NZ_JBHTKA010000001.1"/>
</dbReference>
<organism evidence="9 10">
    <name type="scientific">Ohtaekwangia kribbensis</name>
    <dbReference type="NCBI Taxonomy" id="688913"/>
    <lineage>
        <taxon>Bacteria</taxon>
        <taxon>Pseudomonadati</taxon>
        <taxon>Bacteroidota</taxon>
        <taxon>Cytophagia</taxon>
        <taxon>Cytophagales</taxon>
        <taxon>Fulvivirgaceae</taxon>
        <taxon>Ohtaekwangia</taxon>
    </lineage>
</organism>
<dbReference type="PROSITE" id="PS50005">
    <property type="entry name" value="TPR"/>
    <property type="match status" value="1"/>
</dbReference>